<reference evidence="5 6" key="1">
    <citation type="submission" date="2017-10" db="EMBL/GenBank/DDBJ databases">
        <title>Comparative genomics in systemic dimorphic fungi from Ajellomycetaceae.</title>
        <authorList>
            <person name="Munoz J.F."/>
            <person name="Mcewen J.G."/>
            <person name="Clay O.K."/>
            <person name="Cuomo C.A."/>
        </authorList>
    </citation>
    <scope>NUCLEOTIDE SEQUENCE [LARGE SCALE GENOMIC DNA]</scope>
    <source>
        <strain evidence="5 6">UAMH7299</strain>
    </source>
</reference>
<dbReference type="Proteomes" id="UP000224634">
    <property type="component" value="Unassembled WGS sequence"/>
</dbReference>
<feature type="repeat" description="ANK" evidence="3">
    <location>
        <begin position="354"/>
        <end position="387"/>
    </location>
</feature>
<feature type="repeat" description="ANK" evidence="3">
    <location>
        <begin position="88"/>
        <end position="120"/>
    </location>
</feature>
<feature type="repeat" description="ANK" evidence="3">
    <location>
        <begin position="388"/>
        <end position="420"/>
    </location>
</feature>
<dbReference type="InterPro" id="IPR036770">
    <property type="entry name" value="Ankyrin_rpt-contain_sf"/>
</dbReference>
<evidence type="ECO:0000256" key="2">
    <source>
        <dbReference type="ARBA" id="ARBA00023043"/>
    </source>
</evidence>
<feature type="repeat" description="ANK" evidence="3">
    <location>
        <begin position="421"/>
        <end position="453"/>
    </location>
</feature>
<evidence type="ECO:0000313" key="6">
    <source>
        <dbReference type="Proteomes" id="UP000224634"/>
    </source>
</evidence>
<sequence>MNELGYFKNEDIVHSVCNEITNAKDLYFLSRVNKYFHAIVSPKVYKTLIARPFQVGTPALHEAAKQGWLALARRLLEHGAPANAYDFTQGTALHHAAANGNLAIAQLLIDYGANVNSPAKSGMMAIHAAAYAEQADTLQLLVQAGADMNAVATKNMTALNIVATSGNDELVKILVDSGADLEIDDVYGHSPLRNGVDEGHESVTRILLEHGAHPETRSITNSTILASAVQTGQTGIVKLLLDAGVRPELSNRWECAALLHVVCVRNKPLLRLLFEQGGADISGTSPVGLTALHEAIRSRDVSLVRLILDQHVSLASALHFPKLRWHQSLPFETRRMLRQLLVPFEQLTVGQERYESKPLYTAVQYGDDAGIVRLLLGRGVDINALDARGRTALHQTARDGQEASVQLLLSWGADVNARDRKGDTPLQIAGRHRRREVVQLLLRHGAELEKDGEQDGDTGSQLMVISPRSAA</sequence>
<keyword evidence="6" id="KW-1185">Reference proteome</keyword>
<dbReference type="InterPro" id="IPR002110">
    <property type="entry name" value="Ankyrin_rpt"/>
</dbReference>
<evidence type="ECO:0000256" key="4">
    <source>
        <dbReference type="SAM" id="MobiDB-lite"/>
    </source>
</evidence>
<dbReference type="PANTHER" id="PTHR24198:SF165">
    <property type="entry name" value="ANKYRIN REPEAT-CONTAINING PROTEIN-RELATED"/>
    <property type="match status" value="1"/>
</dbReference>
<feature type="region of interest" description="Disordered" evidence="4">
    <location>
        <begin position="449"/>
        <end position="471"/>
    </location>
</feature>
<dbReference type="OrthoDB" id="4178675at2759"/>
<dbReference type="PRINTS" id="PR01415">
    <property type="entry name" value="ANKYRIN"/>
</dbReference>
<evidence type="ECO:0000313" key="5">
    <source>
        <dbReference type="EMBL" id="PGH07250.1"/>
    </source>
</evidence>
<dbReference type="STRING" id="1447883.A0A2B7XEB5"/>
<proteinExistence type="predicted"/>
<feature type="repeat" description="ANK" evidence="3">
    <location>
        <begin position="187"/>
        <end position="219"/>
    </location>
</feature>
<organism evidence="5 6">
    <name type="scientific">Polytolypa hystricis (strain UAMH7299)</name>
    <dbReference type="NCBI Taxonomy" id="1447883"/>
    <lineage>
        <taxon>Eukaryota</taxon>
        <taxon>Fungi</taxon>
        <taxon>Dikarya</taxon>
        <taxon>Ascomycota</taxon>
        <taxon>Pezizomycotina</taxon>
        <taxon>Eurotiomycetes</taxon>
        <taxon>Eurotiomycetidae</taxon>
        <taxon>Onygenales</taxon>
        <taxon>Onygenales incertae sedis</taxon>
        <taxon>Polytolypa</taxon>
    </lineage>
</organism>
<dbReference type="EMBL" id="PDNA01000171">
    <property type="protein sequence ID" value="PGH07250.1"/>
    <property type="molecule type" value="Genomic_DNA"/>
</dbReference>
<comment type="caution">
    <text evidence="5">The sequence shown here is derived from an EMBL/GenBank/DDBJ whole genome shotgun (WGS) entry which is preliminary data.</text>
</comment>
<accession>A0A2B7XEB5</accession>
<keyword evidence="2 3" id="KW-0040">ANK repeat</keyword>
<evidence type="ECO:0000256" key="1">
    <source>
        <dbReference type="ARBA" id="ARBA00022737"/>
    </source>
</evidence>
<feature type="repeat" description="ANK" evidence="3">
    <location>
        <begin position="121"/>
        <end position="153"/>
    </location>
</feature>
<dbReference type="SMART" id="SM00248">
    <property type="entry name" value="ANK"/>
    <property type="match status" value="10"/>
</dbReference>
<keyword evidence="1" id="KW-0677">Repeat</keyword>
<dbReference type="SUPFAM" id="SSF48403">
    <property type="entry name" value="Ankyrin repeat"/>
    <property type="match status" value="2"/>
</dbReference>
<feature type="repeat" description="ANK" evidence="3">
    <location>
        <begin position="154"/>
        <end position="186"/>
    </location>
</feature>
<dbReference type="AlphaFoldDB" id="A0A2B7XEB5"/>
<dbReference type="Pfam" id="PF12796">
    <property type="entry name" value="Ank_2"/>
    <property type="match status" value="4"/>
</dbReference>
<dbReference type="PROSITE" id="PS50088">
    <property type="entry name" value="ANK_REPEAT"/>
    <property type="match status" value="9"/>
</dbReference>
<feature type="repeat" description="ANK" evidence="3">
    <location>
        <begin position="220"/>
        <end position="252"/>
    </location>
</feature>
<evidence type="ECO:0000256" key="3">
    <source>
        <dbReference type="PROSITE-ProRule" id="PRU00023"/>
    </source>
</evidence>
<dbReference type="PROSITE" id="PS50297">
    <property type="entry name" value="ANK_REP_REGION"/>
    <property type="match status" value="8"/>
</dbReference>
<name>A0A2B7XEB5_POLH7</name>
<gene>
    <name evidence="5" type="ORF">AJ80_08036</name>
</gene>
<dbReference type="PANTHER" id="PTHR24198">
    <property type="entry name" value="ANKYRIN REPEAT AND PROTEIN KINASE DOMAIN-CONTAINING PROTEIN"/>
    <property type="match status" value="1"/>
</dbReference>
<feature type="repeat" description="ANK" evidence="3">
    <location>
        <begin position="55"/>
        <end position="87"/>
    </location>
</feature>
<dbReference type="Gene3D" id="1.25.40.20">
    <property type="entry name" value="Ankyrin repeat-containing domain"/>
    <property type="match status" value="3"/>
</dbReference>
<protein>
    <submittedName>
        <fullName evidence="5">Uncharacterized protein</fullName>
    </submittedName>
</protein>